<dbReference type="EMBL" id="REGN01004895">
    <property type="protein sequence ID" value="RNA15753.1"/>
    <property type="molecule type" value="Genomic_DNA"/>
</dbReference>
<reference evidence="2 3" key="1">
    <citation type="journal article" date="2018" name="Sci. Rep.">
        <title>Genomic signatures of local adaptation to the degree of environmental predictability in rotifers.</title>
        <authorList>
            <person name="Franch-Gras L."/>
            <person name="Hahn C."/>
            <person name="Garcia-Roger E.M."/>
            <person name="Carmona M.J."/>
            <person name="Serra M."/>
            <person name="Gomez A."/>
        </authorList>
    </citation>
    <scope>NUCLEOTIDE SEQUENCE [LARGE SCALE GENOMIC DNA]</scope>
    <source>
        <strain evidence="2">HYR1</strain>
    </source>
</reference>
<dbReference type="Proteomes" id="UP000276133">
    <property type="component" value="Unassembled WGS sequence"/>
</dbReference>
<organism evidence="2 3">
    <name type="scientific">Brachionus plicatilis</name>
    <name type="common">Marine rotifer</name>
    <name type="synonym">Brachionus muelleri</name>
    <dbReference type="NCBI Taxonomy" id="10195"/>
    <lineage>
        <taxon>Eukaryota</taxon>
        <taxon>Metazoa</taxon>
        <taxon>Spiralia</taxon>
        <taxon>Gnathifera</taxon>
        <taxon>Rotifera</taxon>
        <taxon>Eurotatoria</taxon>
        <taxon>Monogononta</taxon>
        <taxon>Pseudotrocha</taxon>
        <taxon>Ploima</taxon>
        <taxon>Brachionidae</taxon>
        <taxon>Brachionus</taxon>
    </lineage>
</organism>
<evidence type="ECO:0000256" key="1">
    <source>
        <dbReference type="SAM" id="Phobius"/>
    </source>
</evidence>
<protein>
    <submittedName>
        <fullName evidence="2">Uncharacterized protein</fullName>
    </submittedName>
</protein>
<name>A0A3M7QWV3_BRAPC</name>
<keyword evidence="3" id="KW-1185">Reference proteome</keyword>
<evidence type="ECO:0000313" key="3">
    <source>
        <dbReference type="Proteomes" id="UP000276133"/>
    </source>
</evidence>
<gene>
    <name evidence="2" type="ORF">BpHYR1_033514</name>
</gene>
<sequence>MREILKEETTIMANTLAKHIKHSQRIKNLMKFKKKFKILIGKILHIKYACFMMLGRLVRYGWYGSAGMVGRRYLTAVSDLPEQLRPDEVPVSECRFKFFDCKYLKEMTQS</sequence>
<keyword evidence="1" id="KW-0472">Membrane</keyword>
<feature type="transmembrane region" description="Helical" evidence="1">
    <location>
        <begin position="39"/>
        <end position="58"/>
    </location>
</feature>
<proteinExistence type="predicted"/>
<accession>A0A3M7QWV3</accession>
<evidence type="ECO:0000313" key="2">
    <source>
        <dbReference type="EMBL" id="RNA15753.1"/>
    </source>
</evidence>
<keyword evidence="1" id="KW-0812">Transmembrane</keyword>
<keyword evidence="1" id="KW-1133">Transmembrane helix</keyword>
<comment type="caution">
    <text evidence="2">The sequence shown here is derived from an EMBL/GenBank/DDBJ whole genome shotgun (WGS) entry which is preliminary data.</text>
</comment>
<dbReference type="AlphaFoldDB" id="A0A3M7QWV3"/>